<proteinExistence type="predicted"/>
<evidence type="ECO:0000256" key="1">
    <source>
        <dbReference type="ARBA" id="ARBA00023015"/>
    </source>
</evidence>
<evidence type="ECO:0000313" key="4">
    <source>
        <dbReference type="EMBL" id="MBB5032101.1"/>
    </source>
</evidence>
<reference evidence="4 5" key="1">
    <citation type="submission" date="2020-08" db="EMBL/GenBank/DDBJ databases">
        <title>Genomic Encyclopedia of Type Strains, Phase IV (KMG-IV): sequencing the most valuable type-strain genomes for metagenomic binning, comparative biology and taxonomic classification.</title>
        <authorList>
            <person name="Goeker M."/>
        </authorList>
    </citation>
    <scope>NUCLEOTIDE SEQUENCE [LARGE SCALE GENOMIC DNA]</scope>
    <source>
        <strain evidence="4 5">DSM 12252</strain>
    </source>
</reference>
<dbReference type="InterPro" id="IPR039425">
    <property type="entry name" value="RNA_pol_sigma-70-like"/>
</dbReference>
<dbReference type="SUPFAM" id="SSF88946">
    <property type="entry name" value="Sigma2 domain of RNA polymerase sigma factors"/>
    <property type="match status" value="1"/>
</dbReference>
<dbReference type="PANTHER" id="PTHR43133:SF51">
    <property type="entry name" value="RNA POLYMERASE SIGMA FACTOR"/>
    <property type="match status" value="1"/>
</dbReference>
<dbReference type="Gene3D" id="1.10.1740.10">
    <property type="match status" value="1"/>
</dbReference>
<dbReference type="PANTHER" id="PTHR43133">
    <property type="entry name" value="RNA POLYMERASE ECF-TYPE SIGMA FACTO"/>
    <property type="match status" value="1"/>
</dbReference>
<dbReference type="InterPro" id="IPR013325">
    <property type="entry name" value="RNA_pol_sigma_r2"/>
</dbReference>
<dbReference type="RefSeq" id="WP_184339041.1">
    <property type="nucleotide sequence ID" value="NZ_JACHIG010000003.1"/>
</dbReference>
<dbReference type="AlphaFoldDB" id="A0A7W7Y9K3"/>
<gene>
    <name evidence="4" type="ORF">HNQ65_001678</name>
</gene>
<dbReference type="GO" id="GO:0006352">
    <property type="term" value="P:DNA-templated transcription initiation"/>
    <property type="evidence" value="ECO:0007669"/>
    <property type="project" value="InterPro"/>
</dbReference>
<evidence type="ECO:0000256" key="3">
    <source>
        <dbReference type="ARBA" id="ARBA00023163"/>
    </source>
</evidence>
<evidence type="ECO:0000256" key="2">
    <source>
        <dbReference type="ARBA" id="ARBA00023082"/>
    </source>
</evidence>
<sequence length="239" mass="26818">MSAVSAARPFPATMWSKVLRTRDEPTAHAALDQLCSIYWQPVVGYIRALGCGFDEAEDVAQDFFSIFLRREGFQRAEQARGTLRSYLKSAVRYHVLHWRRDRAAQRRGGGLEPLALDDEGAPELPASDEPAIHYDEQWAVTVMERALSAMRHSYAKRGKAELFEALKPVLMQPEHGDGMAAAEMLGVARGTFAVEQHRARRRLAELLRVEVAQTVAEPEEVDAELLHLLRVLAKTEAQV</sequence>
<name>A0A7W7Y9K3_9BACT</name>
<accession>A0A7W7Y9K3</accession>
<keyword evidence="1" id="KW-0805">Transcription regulation</keyword>
<keyword evidence="5" id="KW-1185">Reference proteome</keyword>
<dbReference type="Proteomes" id="UP000590740">
    <property type="component" value="Unassembled WGS sequence"/>
</dbReference>
<keyword evidence="3" id="KW-0804">Transcription</keyword>
<dbReference type="EMBL" id="JACHIG010000003">
    <property type="protein sequence ID" value="MBB5032101.1"/>
    <property type="molecule type" value="Genomic_DNA"/>
</dbReference>
<keyword evidence="2" id="KW-0731">Sigma factor</keyword>
<organism evidence="4 5">
    <name type="scientific">Prosthecobacter vanneervenii</name>
    <dbReference type="NCBI Taxonomy" id="48466"/>
    <lineage>
        <taxon>Bacteria</taxon>
        <taxon>Pseudomonadati</taxon>
        <taxon>Verrucomicrobiota</taxon>
        <taxon>Verrucomicrobiia</taxon>
        <taxon>Verrucomicrobiales</taxon>
        <taxon>Verrucomicrobiaceae</taxon>
        <taxon>Prosthecobacter</taxon>
    </lineage>
</organism>
<dbReference type="GO" id="GO:0016987">
    <property type="term" value="F:sigma factor activity"/>
    <property type="evidence" value="ECO:0007669"/>
    <property type="project" value="UniProtKB-KW"/>
</dbReference>
<comment type="caution">
    <text evidence="4">The sequence shown here is derived from an EMBL/GenBank/DDBJ whole genome shotgun (WGS) entry which is preliminary data.</text>
</comment>
<evidence type="ECO:0000313" key="5">
    <source>
        <dbReference type="Proteomes" id="UP000590740"/>
    </source>
</evidence>
<protein>
    <submittedName>
        <fullName evidence="4">RNA polymerase sigma-70 factor (ECF subfamily)</fullName>
    </submittedName>
</protein>